<dbReference type="EMBL" id="JAWCUA010000007">
    <property type="protein sequence ID" value="MDU0112703.1"/>
    <property type="molecule type" value="Genomic_DNA"/>
</dbReference>
<keyword evidence="10" id="KW-1133">Transmembrane helix</keyword>
<dbReference type="SMART" id="SM00387">
    <property type="entry name" value="HATPase_c"/>
    <property type="match status" value="1"/>
</dbReference>
<dbReference type="Gene3D" id="1.10.287.130">
    <property type="match status" value="1"/>
</dbReference>
<evidence type="ECO:0000259" key="12">
    <source>
        <dbReference type="PROSITE" id="PS50885"/>
    </source>
</evidence>
<gene>
    <name evidence="13" type="ORF">RT723_06735</name>
</gene>
<dbReference type="Gene3D" id="6.10.340.10">
    <property type="match status" value="1"/>
</dbReference>
<proteinExistence type="predicted"/>
<feature type="transmembrane region" description="Helical" evidence="10">
    <location>
        <begin position="145"/>
        <end position="163"/>
    </location>
</feature>
<evidence type="ECO:0000256" key="3">
    <source>
        <dbReference type="ARBA" id="ARBA00012438"/>
    </source>
</evidence>
<keyword evidence="8" id="KW-0418">Kinase</keyword>
<dbReference type="CDD" id="cd00082">
    <property type="entry name" value="HisKA"/>
    <property type="match status" value="1"/>
</dbReference>
<comment type="catalytic activity">
    <reaction evidence="1">
        <text>ATP + protein L-histidine = ADP + protein N-phospho-L-histidine.</text>
        <dbReference type="EC" id="2.7.13.3"/>
    </reaction>
</comment>
<keyword evidence="10" id="KW-0812">Transmembrane</keyword>
<feature type="domain" description="HAMP" evidence="12">
    <location>
        <begin position="160"/>
        <end position="212"/>
    </location>
</feature>
<evidence type="ECO:0000256" key="2">
    <source>
        <dbReference type="ARBA" id="ARBA00004651"/>
    </source>
</evidence>
<evidence type="ECO:0000256" key="1">
    <source>
        <dbReference type="ARBA" id="ARBA00000085"/>
    </source>
</evidence>
<dbReference type="Gene3D" id="3.30.565.10">
    <property type="entry name" value="Histidine kinase-like ATPase, C-terminal domain"/>
    <property type="match status" value="1"/>
</dbReference>
<comment type="caution">
    <text evidence="13">The sequence shown here is derived from an EMBL/GenBank/DDBJ whole genome shotgun (WGS) entry which is preliminary data.</text>
</comment>
<organism evidence="13 14">
    <name type="scientific">Psychrosphaera aquimarina</name>
    <dbReference type="NCBI Taxonomy" id="2044854"/>
    <lineage>
        <taxon>Bacteria</taxon>
        <taxon>Pseudomonadati</taxon>
        <taxon>Pseudomonadota</taxon>
        <taxon>Gammaproteobacteria</taxon>
        <taxon>Alteromonadales</taxon>
        <taxon>Pseudoalteromonadaceae</taxon>
        <taxon>Psychrosphaera</taxon>
    </lineage>
</organism>
<evidence type="ECO:0000256" key="10">
    <source>
        <dbReference type="SAM" id="Phobius"/>
    </source>
</evidence>
<evidence type="ECO:0000313" key="13">
    <source>
        <dbReference type="EMBL" id="MDU0112703.1"/>
    </source>
</evidence>
<dbReference type="PROSITE" id="PS50109">
    <property type="entry name" value="HIS_KIN"/>
    <property type="match status" value="1"/>
</dbReference>
<keyword evidence="7" id="KW-0547">Nucleotide-binding</keyword>
<dbReference type="InterPro" id="IPR003594">
    <property type="entry name" value="HATPase_dom"/>
</dbReference>
<feature type="domain" description="Histidine kinase" evidence="11">
    <location>
        <begin position="220"/>
        <end position="431"/>
    </location>
</feature>
<evidence type="ECO:0000256" key="4">
    <source>
        <dbReference type="ARBA" id="ARBA00022475"/>
    </source>
</evidence>
<keyword evidence="10" id="KW-0472">Membrane</keyword>
<sequence>MKKLTLSLIAVILFTIYALGWGLDELFSQYQSNDQETINADELSPYISLGRYLAKNIDQQSNTQQFVDSWEDTQQLSLTVTSLDEFQLPMSLQQSFNQGEPLMLESDENISIHFILPKHQQVMTLVVERSLVFKGNDKIKITLTLVFYLGIIFILFIWLYPLIRDLQALKRGAKVVGNGDLTHRINMPKRSYITEVQDEFNRMANRIETLVSDNEMLGNAVAHDLRTPLARLRFGIEMLQDTDDHIKRKKYENRMNNDINEMEKLVDVLLCYARLEQNMVAIDKHELNLLSSIHQCVDAFKTPDNNNSWEIEAVSPPYLVLADEKYLNMLINNLLKNAVQYSKSKIKISLEQVDGQVHFSVEDDGVGIPRHKRQDLLKPFCRGSDSNEITGFGMGLAIVDRITQWHNSQLFIDDSLTLGGAKFTVIFSQLAKT</sequence>
<evidence type="ECO:0000259" key="11">
    <source>
        <dbReference type="PROSITE" id="PS50109"/>
    </source>
</evidence>
<evidence type="ECO:0000256" key="5">
    <source>
        <dbReference type="ARBA" id="ARBA00022553"/>
    </source>
</evidence>
<protein>
    <recommendedName>
        <fullName evidence="3">histidine kinase</fullName>
        <ecNumber evidence="3">2.7.13.3</ecNumber>
    </recommendedName>
</protein>
<dbReference type="Pfam" id="PF00512">
    <property type="entry name" value="HisKA"/>
    <property type="match status" value="1"/>
</dbReference>
<name>A0ABU3R073_9GAMM</name>
<dbReference type="PANTHER" id="PTHR44936:SF10">
    <property type="entry name" value="SENSOR PROTEIN RSTB"/>
    <property type="match status" value="1"/>
</dbReference>
<evidence type="ECO:0000313" key="14">
    <source>
        <dbReference type="Proteomes" id="UP001257914"/>
    </source>
</evidence>
<dbReference type="SMART" id="SM00388">
    <property type="entry name" value="HisKA"/>
    <property type="match status" value="1"/>
</dbReference>
<evidence type="ECO:0000256" key="9">
    <source>
        <dbReference type="ARBA" id="ARBA00022840"/>
    </source>
</evidence>
<dbReference type="CDD" id="cd00075">
    <property type="entry name" value="HATPase"/>
    <property type="match status" value="1"/>
</dbReference>
<dbReference type="Pfam" id="PF02518">
    <property type="entry name" value="HATPase_c"/>
    <property type="match status" value="1"/>
</dbReference>
<dbReference type="RefSeq" id="WP_315946414.1">
    <property type="nucleotide sequence ID" value="NZ_JAWCUA010000007.1"/>
</dbReference>
<dbReference type="InterPro" id="IPR003661">
    <property type="entry name" value="HisK_dim/P_dom"/>
</dbReference>
<dbReference type="InterPro" id="IPR036890">
    <property type="entry name" value="HATPase_C_sf"/>
</dbReference>
<dbReference type="PANTHER" id="PTHR44936">
    <property type="entry name" value="SENSOR PROTEIN CREC"/>
    <property type="match status" value="1"/>
</dbReference>
<dbReference type="PRINTS" id="PR00344">
    <property type="entry name" value="BCTRLSENSOR"/>
</dbReference>
<dbReference type="SMART" id="SM00304">
    <property type="entry name" value="HAMP"/>
    <property type="match status" value="1"/>
</dbReference>
<dbReference type="Proteomes" id="UP001257914">
    <property type="component" value="Unassembled WGS sequence"/>
</dbReference>
<evidence type="ECO:0000256" key="8">
    <source>
        <dbReference type="ARBA" id="ARBA00022777"/>
    </source>
</evidence>
<keyword evidence="9 13" id="KW-0067">ATP-binding</keyword>
<keyword evidence="4" id="KW-1003">Cell membrane</keyword>
<dbReference type="InterPro" id="IPR005467">
    <property type="entry name" value="His_kinase_dom"/>
</dbReference>
<dbReference type="InterPro" id="IPR003660">
    <property type="entry name" value="HAMP_dom"/>
</dbReference>
<keyword evidence="6" id="KW-0808">Transferase</keyword>
<dbReference type="SUPFAM" id="SSF55874">
    <property type="entry name" value="ATPase domain of HSP90 chaperone/DNA topoisomerase II/histidine kinase"/>
    <property type="match status" value="1"/>
</dbReference>
<dbReference type="InterPro" id="IPR004358">
    <property type="entry name" value="Sig_transdc_His_kin-like_C"/>
</dbReference>
<dbReference type="EC" id="2.7.13.3" evidence="3"/>
<dbReference type="InterPro" id="IPR050980">
    <property type="entry name" value="2C_sensor_his_kinase"/>
</dbReference>
<keyword evidence="14" id="KW-1185">Reference proteome</keyword>
<dbReference type="GO" id="GO:0005524">
    <property type="term" value="F:ATP binding"/>
    <property type="evidence" value="ECO:0007669"/>
    <property type="project" value="UniProtKB-KW"/>
</dbReference>
<comment type="subcellular location">
    <subcellularLocation>
        <location evidence="2">Cell membrane</location>
        <topology evidence="2">Multi-pass membrane protein</topology>
    </subcellularLocation>
</comment>
<dbReference type="InterPro" id="IPR036097">
    <property type="entry name" value="HisK_dim/P_sf"/>
</dbReference>
<dbReference type="SUPFAM" id="SSF47384">
    <property type="entry name" value="Homodimeric domain of signal transducing histidine kinase"/>
    <property type="match status" value="1"/>
</dbReference>
<keyword evidence="5" id="KW-0597">Phosphoprotein</keyword>
<evidence type="ECO:0000256" key="7">
    <source>
        <dbReference type="ARBA" id="ARBA00022741"/>
    </source>
</evidence>
<dbReference type="PROSITE" id="PS50885">
    <property type="entry name" value="HAMP"/>
    <property type="match status" value="1"/>
</dbReference>
<accession>A0ABU3R073</accession>
<reference evidence="13 14" key="1">
    <citation type="submission" date="2023-10" db="EMBL/GenBank/DDBJ databases">
        <title>Psychrosphaera aquimaarina strain SW33 isolated from seawater.</title>
        <authorList>
            <person name="Bayburt H."/>
            <person name="Kim J.M."/>
            <person name="Choi B.J."/>
            <person name="Jeon C.O."/>
        </authorList>
    </citation>
    <scope>NUCLEOTIDE SEQUENCE [LARGE SCALE GENOMIC DNA]</scope>
    <source>
        <strain evidence="13 14">KCTC 52743</strain>
    </source>
</reference>
<evidence type="ECO:0000256" key="6">
    <source>
        <dbReference type="ARBA" id="ARBA00022679"/>
    </source>
</evidence>
<dbReference type="CDD" id="cd06225">
    <property type="entry name" value="HAMP"/>
    <property type="match status" value="1"/>
</dbReference>